<dbReference type="CDD" id="cd02553">
    <property type="entry name" value="PseudoU_synth_RsuA"/>
    <property type="match status" value="1"/>
</dbReference>
<protein>
    <recommendedName>
        <fullName evidence="7">Pseudouridine synthase</fullName>
        <ecNumber evidence="7">5.4.99.-</ecNumber>
    </recommendedName>
</protein>
<dbReference type="Gene3D" id="3.30.70.1560">
    <property type="entry name" value="Alpha-L RNA-binding motif"/>
    <property type="match status" value="1"/>
</dbReference>
<dbReference type="InterPro" id="IPR020103">
    <property type="entry name" value="PsdUridine_synth_cat_dom_sf"/>
</dbReference>
<evidence type="ECO:0000256" key="1">
    <source>
        <dbReference type="ARBA" id="ARBA00008348"/>
    </source>
</evidence>
<dbReference type="AlphaFoldDB" id="A0A254PVZ5"/>
<feature type="domain" description="RNA-binding S4" evidence="9">
    <location>
        <begin position="7"/>
        <end position="45"/>
    </location>
</feature>
<dbReference type="RefSeq" id="WP_088524444.1">
    <property type="nucleotide sequence ID" value="NZ_NGUP01000001.1"/>
</dbReference>
<dbReference type="Pfam" id="PF01479">
    <property type="entry name" value="S4"/>
    <property type="match status" value="1"/>
</dbReference>
<evidence type="ECO:0000313" key="11">
    <source>
        <dbReference type="Proteomes" id="UP000197528"/>
    </source>
</evidence>
<dbReference type="OrthoDB" id="9807213at2"/>
<dbReference type="NCBIfam" id="TIGR00093">
    <property type="entry name" value="pseudouridine synthase"/>
    <property type="match status" value="1"/>
</dbReference>
<dbReference type="SUPFAM" id="SSF55174">
    <property type="entry name" value="Alpha-L RNA-binding motif"/>
    <property type="match status" value="1"/>
</dbReference>
<dbReference type="PANTHER" id="PTHR47683:SF4">
    <property type="entry name" value="PSEUDOURIDINE SYNTHASE"/>
    <property type="match status" value="1"/>
</dbReference>
<reference evidence="10 11" key="1">
    <citation type="submission" date="2017-05" db="EMBL/GenBank/DDBJ databases">
        <title>Genome of Polynucleobacter sp. MWH-Feld-100.</title>
        <authorList>
            <person name="Hahn M.W."/>
        </authorList>
    </citation>
    <scope>NUCLEOTIDE SEQUENCE [LARGE SCALE GENOMIC DNA]</scope>
    <source>
        <strain evidence="10 11">MWH-Feld-100</strain>
    </source>
</reference>
<comment type="catalytic activity">
    <reaction evidence="4">
        <text>uridine(516) in 16S rRNA = pseudouridine(516) in 16S rRNA</text>
        <dbReference type="Rhea" id="RHEA:38867"/>
        <dbReference type="Rhea" id="RHEA-COMP:10089"/>
        <dbReference type="Rhea" id="RHEA-COMP:10090"/>
        <dbReference type="ChEBI" id="CHEBI:65314"/>
        <dbReference type="ChEBI" id="CHEBI:65315"/>
        <dbReference type="EC" id="5.4.99.19"/>
    </reaction>
</comment>
<dbReference type="PROSITE" id="PS01149">
    <property type="entry name" value="PSI_RSU"/>
    <property type="match status" value="1"/>
</dbReference>
<name>A0A254PVZ5_9BURK</name>
<accession>A0A254PVZ5</accession>
<dbReference type="Pfam" id="PF00849">
    <property type="entry name" value="PseudoU_synth_2"/>
    <property type="match status" value="1"/>
</dbReference>
<organism evidence="10 11">
    <name type="scientific">Polynucleobacter campilacus</name>
    <dbReference type="NCBI Taxonomy" id="1743163"/>
    <lineage>
        <taxon>Bacteria</taxon>
        <taxon>Pseudomonadati</taxon>
        <taxon>Pseudomonadota</taxon>
        <taxon>Betaproteobacteria</taxon>
        <taxon>Burkholderiales</taxon>
        <taxon>Burkholderiaceae</taxon>
        <taxon>Polynucleobacter</taxon>
    </lineage>
</organism>
<dbReference type="Gene3D" id="3.10.290.10">
    <property type="entry name" value="RNA-binding S4 domain"/>
    <property type="match status" value="1"/>
</dbReference>
<dbReference type="InterPro" id="IPR042092">
    <property type="entry name" value="PsdUridine_s_RsuA/RluB/E/F_cat"/>
</dbReference>
<dbReference type="InterPro" id="IPR006145">
    <property type="entry name" value="PsdUridine_synth_RsuA/RluA"/>
</dbReference>
<sequence>MAKPISLEKILFSQGFGTRRYCSDLVFADLVKVNGTLVQDPDERIATEGLVLNVEGQNWEYHEKAYIAFHKPANYECSHKTTHHPSVYSLLPPPFVERGLQCVGRLDFDTTGLLLISDDGQFIHKMTTPKKNIGKVYEITTPEPITQVQIDHLLNGVVLDDDPKPCFAAACQQLSENRLAMTIVEGRYHQVKRMMAAVGNHVAKLHRVEIGAYVMPADLKEGQWRWLYPEDLKQLSQSVSSETRPSI</sequence>
<evidence type="ECO:0000256" key="7">
    <source>
        <dbReference type="RuleBase" id="RU003887"/>
    </source>
</evidence>
<dbReference type="CDD" id="cd00165">
    <property type="entry name" value="S4"/>
    <property type="match status" value="1"/>
</dbReference>
<proteinExistence type="inferred from homology"/>
<dbReference type="GO" id="GO:0160136">
    <property type="term" value="F:16S rRNA pseudouridine(516) synthase activity"/>
    <property type="evidence" value="ECO:0007669"/>
    <property type="project" value="UniProtKB-EC"/>
</dbReference>
<comment type="similarity">
    <text evidence="1 7">Belongs to the pseudouridine synthase RsuA family.</text>
</comment>
<evidence type="ECO:0000313" key="10">
    <source>
        <dbReference type="EMBL" id="OWS70730.1"/>
    </source>
</evidence>
<evidence type="ECO:0000256" key="6">
    <source>
        <dbReference type="PROSITE-ProRule" id="PRU00182"/>
    </source>
</evidence>
<dbReference type="InterPro" id="IPR000748">
    <property type="entry name" value="PsdUridine_synth_RsuA/RluB/E/F"/>
</dbReference>
<dbReference type="InterPro" id="IPR020094">
    <property type="entry name" value="TruA/RsuA/RluB/E/F_N"/>
</dbReference>
<dbReference type="GO" id="GO:0003723">
    <property type="term" value="F:RNA binding"/>
    <property type="evidence" value="ECO:0007669"/>
    <property type="project" value="UniProtKB-KW"/>
</dbReference>
<dbReference type="EC" id="5.4.99.-" evidence="7"/>
<dbReference type="PANTHER" id="PTHR47683">
    <property type="entry name" value="PSEUDOURIDINE SYNTHASE FAMILY PROTEIN-RELATED"/>
    <property type="match status" value="1"/>
</dbReference>
<evidence type="ECO:0000259" key="9">
    <source>
        <dbReference type="Pfam" id="PF01479"/>
    </source>
</evidence>
<dbReference type="InterPro" id="IPR018496">
    <property type="entry name" value="PsdUridine_synth_RsuA/RluB_CS"/>
</dbReference>
<dbReference type="InterPro" id="IPR036986">
    <property type="entry name" value="S4_RNA-bd_sf"/>
</dbReference>
<dbReference type="SUPFAM" id="SSF55120">
    <property type="entry name" value="Pseudouridine synthase"/>
    <property type="match status" value="1"/>
</dbReference>
<evidence type="ECO:0000256" key="5">
    <source>
        <dbReference type="ARBA" id="ARBA00037590"/>
    </source>
</evidence>
<dbReference type="Gene3D" id="3.30.70.580">
    <property type="entry name" value="Pseudouridine synthase I, catalytic domain, N-terminal subdomain"/>
    <property type="match status" value="1"/>
</dbReference>
<evidence type="ECO:0000256" key="2">
    <source>
        <dbReference type="ARBA" id="ARBA00022884"/>
    </source>
</evidence>
<gene>
    <name evidence="10" type="ORF">CBI31_00305</name>
</gene>
<comment type="function">
    <text evidence="5">Responsible for synthesis of pseudouridine from uracil-516 in 16S ribosomal RNA.</text>
</comment>
<keyword evidence="3 7" id="KW-0413">Isomerase</keyword>
<evidence type="ECO:0000259" key="8">
    <source>
        <dbReference type="Pfam" id="PF00849"/>
    </source>
</evidence>
<comment type="caution">
    <text evidence="10">The sequence shown here is derived from an EMBL/GenBank/DDBJ whole genome shotgun (WGS) entry which is preliminary data.</text>
</comment>
<dbReference type="PROSITE" id="PS50889">
    <property type="entry name" value="S4"/>
    <property type="match status" value="1"/>
</dbReference>
<keyword evidence="11" id="KW-1185">Reference proteome</keyword>
<dbReference type="EMBL" id="NGUP01000001">
    <property type="protein sequence ID" value="OWS70730.1"/>
    <property type="molecule type" value="Genomic_DNA"/>
</dbReference>
<evidence type="ECO:0000256" key="4">
    <source>
        <dbReference type="ARBA" id="ARBA00036749"/>
    </source>
</evidence>
<dbReference type="InterPro" id="IPR002942">
    <property type="entry name" value="S4_RNA-bd"/>
</dbReference>
<evidence type="ECO:0000256" key="3">
    <source>
        <dbReference type="ARBA" id="ARBA00023235"/>
    </source>
</evidence>
<feature type="domain" description="Pseudouridine synthase RsuA/RluA-like" evidence="8">
    <location>
        <begin position="66"/>
        <end position="197"/>
    </location>
</feature>
<dbReference type="InterPro" id="IPR050343">
    <property type="entry name" value="RsuA_PseudoU_synthase"/>
</dbReference>
<keyword evidence="2 6" id="KW-0694">RNA-binding</keyword>
<dbReference type="GO" id="GO:0000455">
    <property type="term" value="P:enzyme-directed rRNA pseudouridine synthesis"/>
    <property type="evidence" value="ECO:0007669"/>
    <property type="project" value="UniProtKB-ARBA"/>
</dbReference>
<dbReference type="Proteomes" id="UP000197528">
    <property type="component" value="Unassembled WGS sequence"/>
</dbReference>